<dbReference type="EMBL" id="JAGSMN010000291">
    <property type="protein sequence ID" value="MBR7674036.1"/>
    <property type="molecule type" value="Genomic_DNA"/>
</dbReference>
<protein>
    <submittedName>
        <fullName evidence="1">Histidine phosphatase family protein</fullName>
    </submittedName>
</protein>
<name>A0A8T4IP32_9ACTN</name>
<dbReference type="Pfam" id="PF00300">
    <property type="entry name" value="His_Phos_1"/>
    <property type="match status" value="1"/>
</dbReference>
<sequence>MHVRLTLLAAARSSGALDVRFEDDRGLDAAGWHEVRRVVPALSHLAAAELRYCSPSARCRETGDVLALSPLAQPSLRDCDMGRWRGHTLQEVAQVEPDRVSLWLSDPRTAPHGGESLLAFIQRIGGWLDSRPLGNGGWAVAVAEPSVVRAALCYALKAPPHSYWHIDVQPLATVTLAGRAGDWSLSLTG</sequence>
<accession>A0A8T4IP32</accession>
<dbReference type="Proteomes" id="UP000675554">
    <property type="component" value="Unassembled WGS sequence"/>
</dbReference>
<organism evidence="1 2">
    <name type="scientific">Streptomyces daliensis</name>
    <dbReference type="NCBI Taxonomy" id="299421"/>
    <lineage>
        <taxon>Bacteria</taxon>
        <taxon>Bacillati</taxon>
        <taxon>Actinomycetota</taxon>
        <taxon>Actinomycetes</taxon>
        <taxon>Kitasatosporales</taxon>
        <taxon>Streptomycetaceae</taxon>
        <taxon>Streptomyces</taxon>
    </lineage>
</organism>
<dbReference type="SMART" id="SM00855">
    <property type="entry name" value="PGAM"/>
    <property type="match status" value="1"/>
</dbReference>
<dbReference type="AlphaFoldDB" id="A0A8T4IP32"/>
<dbReference type="InterPro" id="IPR013078">
    <property type="entry name" value="His_Pase_superF_clade-1"/>
</dbReference>
<reference evidence="1" key="1">
    <citation type="submission" date="2021-04" db="EMBL/GenBank/DDBJ databases">
        <title>Sequencing of actinobacteria type strains.</title>
        <authorList>
            <person name="Nguyen G.-S."/>
            <person name="Wentzel A."/>
        </authorList>
    </citation>
    <scope>NUCLEOTIDE SEQUENCE</scope>
    <source>
        <strain evidence="1">DSM 42095</strain>
    </source>
</reference>
<dbReference type="SUPFAM" id="SSF53254">
    <property type="entry name" value="Phosphoglycerate mutase-like"/>
    <property type="match status" value="1"/>
</dbReference>
<keyword evidence="2" id="KW-1185">Reference proteome</keyword>
<evidence type="ECO:0000313" key="1">
    <source>
        <dbReference type="EMBL" id="MBR7674036.1"/>
    </source>
</evidence>
<proteinExistence type="predicted"/>
<comment type="caution">
    <text evidence="1">The sequence shown here is derived from an EMBL/GenBank/DDBJ whole genome shotgun (WGS) entry which is preliminary data.</text>
</comment>
<gene>
    <name evidence="1" type="ORF">KDA82_13625</name>
</gene>
<dbReference type="Gene3D" id="3.40.50.1240">
    <property type="entry name" value="Phosphoglycerate mutase-like"/>
    <property type="match status" value="1"/>
</dbReference>
<evidence type="ECO:0000313" key="2">
    <source>
        <dbReference type="Proteomes" id="UP000675554"/>
    </source>
</evidence>
<dbReference type="InterPro" id="IPR029033">
    <property type="entry name" value="His_PPase_superfam"/>
</dbReference>